<proteinExistence type="predicted"/>
<sequence>MAKIKIIKSGLFIIIMLCAVHSTQAQLTDLARLEYSFIPKSDSEDQYTRLRLLLNYPLETSEDCYLVIGGEYNRIILNLEDDYPFNKEPLRTLNIIDFNIGYTFKLNQHWRTGVRLTPRIASTLTDKITKEDVYLNGGVFFIKDRRDATDIKRPYRIILGLTYNTTTGIPFPLPFVSYFREVNEKWSFSLGVPKSNLKYTLGPKSSVQTFVGLDGYFAHLQKPTSVLGRQVDNVSLSIAIAGLGYEYDFTKHLVWYNYIGYTLRMNNVLRNKDREDIYTLDNVNAFYLRTGIKFKI</sequence>
<dbReference type="InterPro" id="IPR046235">
    <property type="entry name" value="DUF6268"/>
</dbReference>
<dbReference type="EMBL" id="QLLO01000007">
    <property type="protein sequence ID" value="RAJ13202.1"/>
    <property type="molecule type" value="Genomic_DNA"/>
</dbReference>
<gene>
    <name evidence="3" type="ORF">LY08_02101</name>
</gene>
<reference evidence="3 4" key="1">
    <citation type="submission" date="2018-06" db="EMBL/GenBank/DDBJ databases">
        <title>Genomic Encyclopedia of Archaeal and Bacterial Type Strains, Phase II (KMG-II): from individual species to whole genera.</title>
        <authorList>
            <person name="Goeker M."/>
        </authorList>
    </citation>
    <scope>NUCLEOTIDE SEQUENCE [LARGE SCALE GENOMIC DNA]</scope>
    <source>
        <strain evidence="3 4">DSM 24464</strain>
    </source>
</reference>
<feature type="domain" description="DUF6268" evidence="2">
    <location>
        <begin position="93"/>
        <end position="295"/>
    </location>
</feature>
<feature type="signal peptide" evidence="1">
    <location>
        <begin position="1"/>
        <end position="25"/>
    </location>
</feature>
<evidence type="ECO:0000256" key="1">
    <source>
        <dbReference type="SAM" id="SignalP"/>
    </source>
</evidence>
<name>A0A327RB60_9FLAO</name>
<dbReference type="AlphaFoldDB" id="A0A327RB60"/>
<comment type="caution">
    <text evidence="3">The sequence shown here is derived from an EMBL/GenBank/DDBJ whole genome shotgun (WGS) entry which is preliminary data.</text>
</comment>
<keyword evidence="1" id="KW-0732">Signal</keyword>
<keyword evidence="4" id="KW-1185">Reference proteome</keyword>
<dbReference type="Pfam" id="PF19783">
    <property type="entry name" value="DUF6268"/>
    <property type="match status" value="1"/>
</dbReference>
<evidence type="ECO:0000313" key="3">
    <source>
        <dbReference type="EMBL" id="RAJ13202.1"/>
    </source>
</evidence>
<dbReference type="Proteomes" id="UP000248703">
    <property type="component" value="Unassembled WGS sequence"/>
</dbReference>
<dbReference type="RefSeq" id="WP_245907582.1">
    <property type="nucleotide sequence ID" value="NZ_QLLO01000007.1"/>
</dbReference>
<feature type="chain" id="PRO_5016259640" description="DUF6268 domain-containing protein" evidence="1">
    <location>
        <begin position="26"/>
        <end position="296"/>
    </location>
</feature>
<evidence type="ECO:0000313" key="4">
    <source>
        <dbReference type="Proteomes" id="UP000248703"/>
    </source>
</evidence>
<accession>A0A327RB60</accession>
<protein>
    <recommendedName>
        <fullName evidence="2">DUF6268 domain-containing protein</fullName>
    </recommendedName>
</protein>
<evidence type="ECO:0000259" key="2">
    <source>
        <dbReference type="Pfam" id="PF19783"/>
    </source>
</evidence>
<organism evidence="3 4">
    <name type="scientific">Olleya aquimaris</name>
    <dbReference type="NCBI Taxonomy" id="639310"/>
    <lineage>
        <taxon>Bacteria</taxon>
        <taxon>Pseudomonadati</taxon>
        <taxon>Bacteroidota</taxon>
        <taxon>Flavobacteriia</taxon>
        <taxon>Flavobacteriales</taxon>
        <taxon>Flavobacteriaceae</taxon>
    </lineage>
</organism>